<evidence type="ECO:0000256" key="1">
    <source>
        <dbReference type="ARBA" id="ARBA00001971"/>
    </source>
</evidence>
<feature type="region of interest" description="Disordered" evidence="8">
    <location>
        <begin position="1210"/>
        <end position="1238"/>
    </location>
</feature>
<feature type="compositionally biased region" description="Basic and acidic residues" evidence="8">
    <location>
        <begin position="1225"/>
        <end position="1238"/>
    </location>
</feature>
<feature type="region of interest" description="Disordered" evidence="8">
    <location>
        <begin position="536"/>
        <end position="576"/>
    </location>
</feature>
<keyword evidence="4" id="KW-0479">Metal-binding</keyword>
<feature type="region of interest" description="Disordered" evidence="8">
    <location>
        <begin position="107"/>
        <end position="141"/>
    </location>
</feature>
<dbReference type="EMBL" id="JARGDH010000005">
    <property type="protein sequence ID" value="KAL0266750.1"/>
    <property type="molecule type" value="Genomic_DNA"/>
</dbReference>
<dbReference type="InterPro" id="IPR002401">
    <property type="entry name" value="Cyt_P450_E_grp-I"/>
</dbReference>
<comment type="caution">
    <text evidence="9">The sequence shown here is derived from an EMBL/GenBank/DDBJ whole genome shotgun (WGS) entry which is preliminary data.</text>
</comment>
<comment type="similarity">
    <text evidence="2">Belongs to the cytochrome P450 family.</text>
</comment>
<proteinExistence type="inferred from homology"/>
<keyword evidence="7" id="KW-0503">Monooxygenase</keyword>
<dbReference type="GO" id="GO:0016705">
    <property type="term" value="F:oxidoreductase activity, acting on paired donors, with incorporation or reduction of molecular oxygen"/>
    <property type="evidence" value="ECO:0007669"/>
    <property type="project" value="InterPro"/>
</dbReference>
<evidence type="ECO:0000256" key="3">
    <source>
        <dbReference type="ARBA" id="ARBA00022617"/>
    </source>
</evidence>
<dbReference type="InterPro" id="IPR050479">
    <property type="entry name" value="CYP11_CYP27_families"/>
</dbReference>
<organism evidence="9">
    <name type="scientific">Menopon gallinae</name>
    <name type="common">poultry shaft louse</name>
    <dbReference type="NCBI Taxonomy" id="328185"/>
    <lineage>
        <taxon>Eukaryota</taxon>
        <taxon>Metazoa</taxon>
        <taxon>Ecdysozoa</taxon>
        <taxon>Arthropoda</taxon>
        <taxon>Hexapoda</taxon>
        <taxon>Insecta</taxon>
        <taxon>Pterygota</taxon>
        <taxon>Neoptera</taxon>
        <taxon>Paraneoptera</taxon>
        <taxon>Psocodea</taxon>
        <taxon>Troctomorpha</taxon>
        <taxon>Phthiraptera</taxon>
        <taxon>Amblycera</taxon>
        <taxon>Menoponidae</taxon>
        <taxon>Menopon</taxon>
    </lineage>
</organism>
<accession>A0AAW2HAG0</accession>
<dbReference type="Gene3D" id="1.10.630.10">
    <property type="entry name" value="Cytochrome P450"/>
    <property type="match status" value="1"/>
</dbReference>
<evidence type="ECO:0000256" key="6">
    <source>
        <dbReference type="ARBA" id="ARBA00023004"/>
    </source>
</evidence>
<dbReference type="Pfam" id="PF00067">
    <property type="entry name" value="p450"/>
    <property type="match status" value="1"/>
</dbReference>
<dbReference type="PANTHER" id="PTHR24279">
    <property type="entry name" value="CYTOCHROME P450"/>
    <property type="match status" value="1"/>
</dbReference>
<feature type="compositionally biased region" description="Polar residues" evidence="8">
    <location>
        <begin position="116"/>
        <end position="127"/>
    </location>
</feature>
<evidence type="ECO:0008006" key="10">
    <source>
        <dbReference type="Google" id="ProtNLM"/>
    </source>
</evidence>
<dbReference type="InterPro" id="IPR036396">
    <property type="entry name" value="Cyt_P450_sf"/>
</dbReference>
<evidence type="ECO:0000256" key="8">
    <source>
        <dbReference type="SAM" id="MobiDB-lite"/>
    </source>
</evidence>
<keyword evidence="6" id="KW-0408">Iron</keyword>
<feature type="compositionally biased region" description="Basic and acidic residues" evidence="8">
    <location>
        <begin position="304"/>
        <end position="344"/>
    </location>
</feature>
<dbReference type="PANTHER" id="PTHR24279:SF120">
    <property type="entry name" value="CYTOCHROME P450"/>
    <property type="match status" value="1"/>
</dbReference>
<comment type="cofactor">
    <cofactor evidence="1">
        <name>heme</name>
        <dbReference type="ChEBI" id="CHEBI:30413"/>
    </cofactor>
</comment>
<dbReference type="CDD" id="cd11054">
    <property type="entry name" value="CYP24A1-like"/>
    <property type="match status" value="1"/>
</dbReference>
<evidence type="ECO:0000256" key="5">
    <source>
        <dbReference type="ARBA" id="ARBA00023002"/>
    </source>
</evidence>
<gene>
    <name evidence="9" type="ORF">PYX00_009206</name>
</gene>
<dbReference type="GO" id="GO:0020037">
    <property type="term" value="F:heme binding"/>
    <property type="evidence" value="ECO:0007669"/>
    <property type="project" value="InterPro"/>
</dbReference>
<dbReference type="GO" id="GO:0005506">
    <property type="term" value="F:iron ion binding"/>
    <property type="evidence" value="ECO:0007669"/>
    <property type="project" value="InterPro"/>
</dbReference>
<feature type="compositionally biased region" description="Basic and acidic residues" evidence="8">
    <location>
        <begin position="129"/>
        <end position="141"/>
    </location>
</feature>
<feature type="compositionally biased region" description="Polar residues" evidence="8">
    <location>
        <begin position="281"/>
        <end position="303"/>
    </location>
</feature>
<dbReference type="GO" id="GO:0004497">
    <property type="term" value="F:monooxygenase activity"/>
    <property type="evidence" value="ECO:0007669"/>
    <property type="project" value="UniProtKB-KW"/>
</dbReference>
<evidence type="ECO:0000256" key="2">
    <source>
        <dbReference type="ARBA" id="ARBA00010617"/>
    </source>
</evidence>
<feature type="region of interest" description="Disordered" evidence="8">
    <location>
        <begin position="280"/>
        <end position="353"/>
    </location>
</feature>
<protein>
    <recommendedName>
        <fullName evidence="10">Cytochrome P450</fullName>
    </recommendedName>
</protein>
<reference evidence="9" key="1">
    <citation type="journal article" date="2024" name="Gigascience">
        <title>Chromosome-level genome of the poultry shaft louse Menopon gallinae provides insight into the host-switching and adaptive evolution of parasitic lice.</title>
        <authorList>
            <person name="Xu Y."/>
            <person name="Ma L."/>
            <person name="Liu S."/>
            <person name="Liang Y."/>
            <person name="Liu Q."/>
            <person name="He Z."/>
            <person name="Tian L."/>
            <person name="Duan Y."/>
            <person name="Cai W."/>
            <person name="Li H."/>
            <person name="Song F."/>
        </authorList>
    </citation>
    <scope>NUCLEOTIDE SEQUENCE</scope>
    <source>
        <strain evidence="9">Cailab_2023a</strain>
    </source>
</reference>
<name>A0AAW2HAG0_9NEOP</name>
<evidence type="ECO:0000256" key="7">
    <source>
        <dbReference type="ARBA" id="ARBA00023033"/>
    </source>
</evidence>
<keyword evidence="5" id="KW-0560">Oxidoreductase</keyword>
<dbReference type="SUPFAM" id="SSF48264">
    <property type="entry name" value="Cytochrome P450"/>
    <property type="match status" value="1"/>
</dbReference>
<dbReference type="PRINTS" id="PR00463">
    <property type="entry name" value="EP450I"/>
</dbReference>
<dbReference type="InterPro" id="IPR001128">
    <property type="entry name" value="Cyt_P450"/>
</dbReference>
<evidence type="ECO:0000256" key="4">
    <source>
        <dbReference type="ARBA" id="ARBA00022723"/>
    </source>
</evidence>
<feature type="compositionally biased region" description="Polar residues" evidence="8">
    <location>
        <begin position="556"/>
        <end position="576"/>
    </location>
</feature>
<evidence type="ECO:0000313" key="9">
    <source>
        <dbReference type="EMBL" id="KAL0266750.1"/>
    </source>
</evidence>
<sequence>MYLSKNSRYVLLKSQWFSSNLVERSFKISFRKSKTKWPEEDSTKPPLRLNIPRDARISSTQNFRYTKRQRTKAAKFLDPGVDTYLGSKDIATDGHYLNRYDTTLEDNQESSEHLDQSNFGVTSNSLEFSKPKNRENEFQNSERKFKLKKNRSYDGVNTRSNESGTKDKNGIVTIQIEYDKMSQGNSKQIKELSRKVSKNAATDDTITAIAEAVVKELKHRDGDNKFPKIPQQEEAFLVIVNVSDKEAQQAHVPHIEHEVQLGSAGFSGGNVEYRTDHRYHTYQSPTTPTTDDAENDTTTSTEYHSYDVPRSEGSQVRDLEFKGKPKFRSEPETRRESDKKELSDTKNGSKNVNFYPSKILPFPKSVKPVNVVNAENAKGYGGDTYSDAQRLRNMKIARQNRNILIENEKTRRGEHIMFDVSQERERRKRFFDKSIQTVRGEDFSTIKKYNPDTDLTKRRLKKDPGFRRGFSNMKRFLSRQLFGTRNYQVKWAPRRYMSLRSKIQYEKDLERRMNDSRQILKLETTSILNGSRLKQFSTQKKHTDELPEQLEHSQKHSLFSHSHGNSGEAQSQIKTRTTRNYHNSCDFCNTSSDNIHSSLTFMKNLDGSAGSSDGKLKDVPVSKCDEERVLLKSVSVLLSTDYSNSKLGALSDSSKMSKNLNGSDIYLQEEKNVGKTDESVAAKCVENRGRTDNKTEVVEKTSPGETQLIKYEPPKQAQLACMEEKCELDVTDIVQLSNHSGASINKPPYSAAYPKNKGFEIQEKWRKRKIAEFINSANESHVLSEMCLNTEKTTNINAPVSIAQMEQSIGESLLNSKRDAIMNVVKNTAELSTPKMSDNIVNLANESLAESKGSSSLDSLSMMKRVKEIVDLDLKNAEKIFVPSVSNNAETNCTAEALECSTSFPNSPENDSQAAVESSTQIQEDFQRPQNFNPASLVSVIIYDDTINRFYVQNEELEYARNASSREMEALVTYEPSAWNGNNSLLEIINTDKTDLKDGFSLLIEEPQASVIGNYDCTLHHGDSMITFDEQTSTWAWDTSFARNAETNYFEEENSGKESTLGYDLKADKTEKMDENLESSKSVAIVESAKAPTIEKSDIEIKAEKDTTEVDASGKKCKEGVGVVEKKCNEPDTEEIRKKDSDLYDELLEMTSPKKQEEPINTNKRVDGTEKVPPEHYVSNNIVEMSKNNSGDKAKKARSNKIETVKLNMISPTSRPPSKVTEINLNKKTDDGKGPTEKMTVDAAGTREVAEINSPNGAFYNKFEKYKTPFSDPEYEEKPMKINSDLESNPNLKKLDSWNKTLVLPELNKSSDSVESWVKDETDQMATLLLKVLQEAAEGNTRRRIAARTSKGNPYEAIRKKQENPSFLMRSKRKEFPKKRGSIIQSRALRKELTDGRIFKDKNAVDSKTRLAILEDEPQVEYVSSSPHIQREFLRRRLAAFTKLSENTFDDIPGPDFLKKISAMWTFFPKIGCQTTIFLLMRVFQMAKASLSVFSTEIDKFQSDPFGKLFTKYGPIVKLEGPLTGNVVFVSKPEDITSTFLQAQASPAQSIFDSVENCRNRDRQRNFPNGITDSCNGIDWDIVRTSTIDVTSKGCLQYFNLMRSADSLLINKIDESRNKQNQVPDDFISEIQRWSLEGLCSILFDKSLGFLERKNSQVEWVSESERLMRNILEMTDGLCHCESYFQVWRFFNTPAMSTLNHAYQSIDMIVSKYVYQAEINLRKRRKAFTNNKQNANKNLSFIESALLNDRMTPEEITANLVDILLIGANTSTIALSFLLYNLAQNRRVQNQLFKEVKELLPQKTSQLSYHQLHSLKYLQACLRESMRLHVPIPILLRVLPNDIALGNYRIPQGTHLVLDLQMACMKEQNFDEPERFKPERWLEQDIVHPFSSIPFCSGPRGTFVKRLSEIQLWTCIAKIVRNFEIEYHFGDIKGTGNVLSYPNKPLKLTFIERSE</sequence>
<keyword evidence="3" id="KW-0349">Heme</keyword>
<feature type="compositionally biased region" description="Basic and acidic residues" evidence="8">
    <location>
        <begin position="541"/>
        <end position="554"/>
    </location>
</feature>